<evidence type="ECO:0000313" key="2">
    <source>
        <dbReference type="Proteomes" id="UP000732105"/>
    </source>
</evidence>
<keyword evidence="2" id="KW-1185">Reference proteome</keyword>
<proteinExistence type="predicted"/>
<accession>A0ABX1WU59</accession>
<sequence length="130" mass="15594">MKAKKLNTIIQKFNTPEILAINYNLDKLDIKYSVDKTDEYLIRFENPFGFKCIHERDMMDYWNDKTVTDNWILEIIEGGWLDQEKSRSFISDEMFQLREFLIEGIDYCISVFSLNEPIIKPIEINTRKKK</sequence>
<dbReference type="RefSeq" id="WP_171594904.1">
    <property type="nucleotide sequence ID" value="NZ_RZNH01000009.1"/>
</dbReference>
<dbReference type="EMBL" id="RZNH01000009">
    <property type="protein sequence ID" value="NOU59628.1"/>
    <property type="molecule type" value="Genomic_DNA"/>
</dbReference>
<dbReference type="Proteomes" id="UP000732105">
    <property type="component" value="Unassembled WGS sequence"/>
</dbReference>
<comment type="caution">
    <text evidence="1">The sequence shown here is derived from an EMBL/GenBank/DDBJ whole genome shotgun (WGS) entry which is preliminary data.</text>
</comment>
<evidence type="ECO:0000313" key="1">
    <source>
        <dbReference type="EMBL" id="NOU59628.1"/>
    </source>
</evidence>
<protein>
    <submittedName>
        <fullName evidence="1">Uncharacterized protein</fullName>
    </submittedName>
</protein>
<organism evidence="1 2">
    <name type="scientific">Marinifilum caeruleilacunae</name>
    <dbReference type="NCBI Taxonomy" id="2499076"/>
    <lineage>
        <taxon>Bacteria</taxon>
        <taxon>Pseudomonadati</taxon>
        <taxon>Bacteroidota</taxon>
        <taxon>Bacteroidia</taxon>
        <taxon>Marinilabiliales</taxon>
        <taxon>Marinifilaceae</taxon>
    </lineage>
</organism>
<name>A0ABX1WU59_9BACT</name>
<gene>
    <name evidence="1" type="ORF">ELS83_07335</name>
</gene>
<reference evidence="1 2" key="1">
    <citation type="submission" date="2018-12" db="EMBL/GenBank/DDBJ databases">
        <title>Marinifilum JC070 sp. nov., a marine bacterium isolated from Yongle Blue Hole in the South China Sea.</title>
        <authorList>
            <person name="Fu T."/>
        </authorList>
    </citation>
    <scope>NUCLEOTIDE SEQUENCE [LARGE SCALE GENOMIC DNA]</scope>
    <source>
        <strain evidence="1 2">JC070</strain>
    </source>
</reference>